<organism evidence="5 6">
    <name type="scientific">Aristolochia fimbriata</name>
    <name type="common">White veined hardy Dutchman's pipe vine</name>
    <dbReference type="NCBI Taxonomy" id="158543"/>
    <lineage>
        <taxon>Eukaryota</taxon>
        <taxon>Viridiplantae</taxon>
        <taxon>Streptophyta</taxon>
        <taxon>Embryophyta</taxon>
        <taxon>Tracheophyta</taxon>
        <taxon>Spermatophyta</taxon>
        <taxon>Magnoliopsida</taxon>
        <taxon>Magnoliidae</taxon>
        <taxon>Piperales</taxon>
        <taxon>Aristolochiaceae</taxon>
        <taxon>Aristolochia</taxon>
    </lineage>
</organism>
<dbReference type="PROSITE" id="PS50927">
    <property type="entry name" value="BULB_LECTIN"/>
    <property type="match status" value="1"/>
</dbReference>
<evidence type="ECO:0000256" key="2">
    <source>
        <dbReference type="SAM" id="SignalP"/>
    </source>
</evidence>
<evidence type="ECO:0000259" key="4">
    <source>
        <dbReference type="PROSITE" id="PS50948"/>
    </source>
</evidence>
<dbReference type="CDD" id="cd00028">
    <property type="entry name" value="B_lectin"/>
    <property type="match status" value="1"/>
</dbReference>
<feature type="chain" id="PRO_5043978334" evidence="2">
    <location>
        <begin position="26"/>
        <end position="433"/>
    </location>
</feature>
<evidence type="ECO:0000313" key="5">
    <source>
        <dbReference type="EMBL" id="KAG9456937.1"/>
    </source>
</evidence>
<dbReference type="InterPro" id="IPR001480">
    <property type="entry name" value="Bulb-type_lectin_dom"/>
</dbReference>
<dbReference type="EMBL" id="JAINDJ010000002">
    <property type="protein sequence ID" value="KAG9456937.1"/>
    <property type="molecule type" value="Genomic_DNA"/>
</dbReference>
<feature type="domain" description="Bulb-type lectin" evidence="3">
    <location>
        <begin position="30"/>
        <end position="162"/>
    </location>
</feature>
<feature type="domain" description="Apple" evidence="4">
    <location>
        <begin position="351"/>
        <end position="432"/>
    </location>
</feature>
<dbReference type="PANTHER" id="PTHR47976">
    <property type="entry name" value="G-TYPE LECTIN S-RECEPTOR-LIKE SERINE/THREONINE-PROTEIN KINASE SD2-5"/>
    <property type="match status" value="1"/>
</dbReference>
<reference evidence="5 6" key="1">
    <citation type="submission" date="2021-07" db="EMBL/GenBank/DDBJ databases">
        <title>The Aristolochia fimbriata genome: insights into angiosperm evolution, floral development and chemical biosynthesis.</title>
        <authorList>
            <person name="Jiao Y."/>
        </authorList>
    </citation>
    <scope>NUCLEOTIDE SEQUENCE [LARGE SCALE GENOMIC DNA]</scope>
    <source>
        <strain evidence="5">IBCAS-2021</strain>
        <tissue evidence="5">Leaf</tissue>
    </source>
</reference>
<evidence type="ECO:0000313" key="6">
    <source>
        <dbReference type="Proteomes" id="UP000825729"/>
    </source>
</evidence>
<feature type="signal peptide" evidence="2">
    <location>
        <begin position="1"/>
        <end position="25"/>
    </location>
</feature>
<dbReference type="Proteomes" id="UP000825729">
    <property type="component" value="Unassembled WGS sequence"/>
</dbReference>
<evidence type="ECO:0000256" key="1">
    <source>
        <dbReference type="ARBA" id="ARBA00022729"/>
    </source>
</evidence>
<keyword evidence="6" id="KW-1185">Reference proteome</keyword>
<evidence type="ECO:0000259" key="3">
    <source>
        <dbReference type="PROSITE" id="PS50927"/>
    </source>
</evidence>
<protein>
    <submittedName>
        <fullName evidence="5">Uncharacterized protein</fullName>
    </submittedName>
</protein>
<dbReference type="SMART" id="SM00108">
    <property type="entry name" value="B_lectin"/>
    <property type="match status" value="1"/>
</dbReference>
<dbReference type="CDD" id="cd01098">
    <property type="entry name" value="PAN_AP_plant"/>
    <property type="match status" value="1"/>
</dbReference>
<dbReference type="PANTHER" id="PTHR47976:SF115">
    <property type="entry name" value="RECEPTOR-LIKE SERINE_THREONINE-PROTEIN KINASE"/>
    <property type="match status" value="1"/>
</dbReference>
<dbReference type="Gene3D" id="2.90.10.10">
    <property type="entry name" value="Bulb-type lectin domain"/>
    <property type="match status" value="1"/>
</dbReference>
<sequence length="433" mass="47954">MAIRSMTLCLIFPLFLLYSVSRARARVPDSDTFTLVNAGEFGEYFPENGASYRLLPIGNYLFQLCFYNTTPDAFHLAMLMGNEDSDFSFLRFVWEANRYSPVAENATLSFNRDGNLVLANPGGGVVWSTDTADKGVVGLGVLENGNLLLYDKKRNIVWQSFDHPTDTLLVGQSLRLGGPAKLISAGDEEGSVGRYSLVLQPNGLEMYLNLGENKTLSYSGDKFRYRGTSPPSSVTLTFGPEEPGSSVYVVGLSNPGDVYARTFFNSTFSFMRLEYDGNIKVYTYYEKAEYASWAETFTQFSEREHLTRCSLPGFCGALGVCENEMCVACPRPQGLLGWSKDCRPPELGRSCGDEKAIGYYKVEGVEHFLGAHDAGAGAVVKKVDECRGRCSRDCSCLGFAYKKESSRCLLFPFIGTLSKVDDHRRSVYIKVAK</sequence>
<name>A0AAV7F710_ARIFI</name>
<dbReference type="Pfam" id="PF01453">
    <property type="entry name" value="B_lectin"/>
    <property type="match status" value="1"/>
</dbReference>
<dbReference type="InterPro" id="IPR036426">
    <property type="entry name" value="Bulb-type_lectin_dom_sf"/>
</dbReference>
<dbReference type="AlphaFoldDB" id="A0AAV7F710"/>
<dbReference type="Pfam" id="PF00024">
    <property type="entry name" value="PAN_1"/>
    <property type="match status" value="1"/>
</dbReference>
<dbReference type="InterPro" id="IPR035446">
    <property type="entry name" value="SLSG/EP1"/>
</dbReference>
<dbReference type="PIRSF" id="PIRSF002686">
    <property type="entry name" value="SLG"/>
    <property type="match status" value="1"/>
</dbReference>
<proteinExistence type="predicted"/>
<gene>
    <name evidence="5" type="ORF">H6P81_001445</name>
</gene>
<comment type="caution">
    <text evidence="5">The sequence shown here is derived from an EMBL/GenBank/DDBJ whole genome shotgun (WGS) entry which is preliminary data.</text>
</comment>
<dbReference type="InterPro" id="IPR051343">
    <property type="entry name" value="G-type_lectin_kinases/EP1-like"/>
</dbReference>
<dbReference type="InterPro" id="IPR003609">
    <property type="entry name" value="Pan_app"/>
</dbReference>
<accession>A0AAV7F710</accession>
<keyword evidence="1 2" id="KW-0732">Signal</keyword>
<dbReference type="SUPFAM" id="SSF51110">
    <property type="entry name" value="alpha-D-mannose-specific plant lectins"/>
    <property type="match status" value="1"/>
</dbReference>
<dbReference type="PROSITE" id="PS50948">
    <property type="entry name" value="PAN"/>
    <property type="match status" value="1"/>
</dbReference>